<reference evidence="14" key="2">
    <citation type="submission" date="2025-08" db="UniProtKB">
        <authorList>
            <consortium name="RefSeq"/>
        </authorList>
    </citation>
    <scope>IDENTIFICATION</scope>
    <source>
        <strain evidence="14">S238N-H82</strain>
        <tissue evidence="14">Testes</tissue>
    </source>
</reference>
<dbReference type="InterPro" id="IPR040451">
    <property type="entry name" value="GH81_N"/>
</dbReference>
<feature type="signal peptide" evidence="10">
    <location>
        <begin position="1"/>
        <end position="32"/>
    </location>
</feature>
<dbReference type="OrthoDB" id="4473401at2759"/>
<accession>A0A9J7HIY4</accession>
<proteinExistence type="inferred from homology"/>
<dbReference type="Pfam" id="PF17652">
    <property type="entry name" value="Glyco_hydro81C"/>
    <property type="match status" value="1"/>
</dbReference>
<keyword evidence="13" id="KW-1185">Reference proteome</keyword>
<name>A0A9J7HIY4_BRAFL</name>
<keyword evidence="10" id="KW-0732">Signal</keyword>
<evidence type="ECO:0000313" key="13">
    <source>
        <dbReference type="Proteomes" id="UP000001554"/>
    </source>
</evidence>
<feature type="domain" description="Glycosyl hydrolase family 81 C-terminal" evidence="12">
    <location>
        <begin position="824"/>
        <end position="1166"/>
    </location>
</feature>
<dbReference type="AlphaFoldDB" id="A0A9J7HIY4"/>
<evidence type="ECO:0000256" key="2">
    <source>
        <dbReference type="ARBA" id="ARBA00010730"/>
    </source>
</evidence>
<evidence type="ECO:0000256" key="7">
    <source>
        <dbReference type="ARBA" id="ARBA00023316"/>
    </source>
</evidence>
<evidence type="ECO:0000259" key="12">
    <source>
        <dbReference type="Pfam" id="PF17652"/>
    </source>
</evidence>
<evidence type="ECO:0000256" key="8">
    <source>
        <dbReference type="ARBA" id="ARBA00023326"/>
    </source>
</evidence>
<evidence type="ECO:0000256" key="1">
    <source>
        <dbReference type="ARBA" id="ARBA00000382"/>
    </source>
</evidence>
<keyword evidence="7" id="KW-0961">Cell wall biogenesis/degradation</keyword>
<feature type="region of interest" description="Disordered" evidence="9">
    <location>
        <begin position="479"/>
        <end position="526"/>
    </location>
</feature>
<keyword evidence="4" id="KW-0378">Hydrolase</keyword>
<evidence type="ECO:0000256" key="4">
    <source>
        <dbReference type="ARBA" id="ARBA00022801"/>
    </source>
</evidence>
<dbReference type="Proteomes" id="UP000001554">
    <property type="component" value="Chromosome 2"/>
</dbReference>
<dbReference type="Pfam" id="PF03639">
    <property type="entry name" value="Glyco_hydro_81"/>
    <property type="match status" value="1"/>
</dbReference>
<evidence type="ECO:0000256" key="5">
    <source>
        <dbReference type="ARBA" id="ARBA00023277"/>
    </source>
</evidence>
<keyword evidence="8" id="KW-0624">Polysaccharide degradation</keyword>
<evidence type="ECO:0000313" key="14">
    <source>
        <dbReference type="RefSeq" id="XP_035658067.1"/>
    </source>
</evidence>
<dbReference type="InterPro" id="IPR040720">
    <property type="entry name" value="GH81_C"/>
</dbReference>
<keyword evidence="6" id="KW-0326">Glycosidase</keyword>
<keyword evidence="5" id="KW-0119">Carbohydrate metabolism</keyword>
<dbReference type="PROSITE" id="PS52008">
    <property type="entry name" value="GH81"/>
    <property type="match status" value="1"/>
</dbReference>
<evidence type="ECO:0000256" key="3">
    <source>
        <dbReference type="ARBA" id="ARBA00012780"/>
    </source>
</evidence>
<organism evidence="13 14">
    <name type="scientific">Branchiostoma floridae</name>
    <name type="common">Florida lancelet</name>
    <name type="synonym">Amphioxus</name>
    <dbReference type="NCBI Taxonomy" id="7739"/>
    <lineage>
        <taxon>Eukaryota</taxon>
        <taxon>Metazoa</taxon>
        <taxon>Chordata</taxon>
        <taxon>Cephalochordata</taxon>
        <taxon>Leptocardii</taxon>
        <taxon>Amphioxiformes</taxon>
        <taxon>Branchiostomatidae</taxon>
        <taxon>Branchiostoma</taxon>
    </lineage>
</organism>
<comment type="catalytic activity">
    <reaction evidence="1">
        <text>Hydrolysis of (1-&gt;3)-beta-D-glucosidic linkages in (1-&gt;3)-beta-D-glucans.</text>
        <dbReference type="EC" id="3.2.1.39"/>
    </reaction>
</comment>
<sequence length="1204" mass="130948">MFHLKRKGTYNMPGRWSIVLGLLACLFPQSHAALPHGCVVLEDQTFSTEDVSGIFGVNRILQTEAPPQRVGTMRDQGPLPTGHFATNQIKPHTAPMRLFPYSAVLSREGITYDAYTLDRWNATERSDEMMQQTPSRQGAPWDKVVSVGTNMKQMVSGPDGAPKAGFTGNSGVRVGIEGSGEPVMTSVGQLHANFLFSNGEGSMEVPLVRGAPFLTHLFTAADPVLAPYCLSAVDGVETNFRCPTEISSADGGSGFGEATCSGGQLQLTLHVTKAVDDMSEVQWAAGPAGAFSGHMHSCDTATCRMEDGGRTIRVKPDLSNVGGTMAYAFNVVGKFVVPWGDWNANPLTVTCSRKREAESTLQPSPRAPCAEQICLYPSCQPLGGGQQQFQLTMDFRTAVPYMEEIQVAVDSADRWSDTHVMLTCNPTRCTMTPDGLTVTYTATVPEGQLAYAINRIGFFVSPAGFWIDNPHYFTCDGSGSQTTTTTSASTTRPTVGTTTTRPTVGTTTTRPTVGTTTTPPVVPPGPLGELSACAETICRTPSCTDIGGGFQRFTLVLQFSDPLSGINEIQVAANTDDAWDSSHPMISCTSDTCSLSADGKTLQYVSNFPEGVVYYAIHRLGKFVDPPTFWDTQPYEYQCGGSGTQLSGGNTFVLELEEPGNKLSHRTRKFVAYFSDEMTLSVDANGARFSPARGGKFTGSMQLVYVGSTARGDLDGARVLDQYAGVYPYQPDVTSCASGNTGYINFRWNKRGGDFFGSNPREDLLMIAVPHQEELLAAHGALVSTPFTFKGYVGDEWLMEEPLPPAGMDPDPVAVSQIRSDPAKLQVILDAIQADSSSVSLDHVCTQSNSYGVGKDIAMVTRLASISRAFQTNHYHQLDEKIRRCLEKWLRIDDSLSAANKLEYDPVWGGLFIGSSDPNNFDPHANFGFPMYSDHHFHLGYFLYALGYYVKYHNHWAHTGDHLARIVSVARDVGNPSTLDPHFPVVRHKDWYLGMSWATGIVGGARQAESSTEAINCYHGLAALGEALGDDVMKQVGQLTLATEIRSVRHYWHVRNYNRHIFPEYIKTYGTIGQFAEDAIFYYTLNWPCWPYEFPMRHACLVGIQVIPIISVSNLYMDQEWGRSVQDVCNWAVSPWSAPGAGDVDPAILQPVQKGWGAFCHAAASKADAAAQTAAVDYVRQLSTGELVGGTGLASTLLFIYAST</sequence>
<dbReference type="EC" id="3.2.1.39" evidence="3"/>
<dbReference type="KEGG" id="bfo:118403455"/>
<dbReference type="InterPro" id="IPR005200">
    <property type="entry name" value="Endo-beta-glucanase"/>
</dbReference>
<comment type="similarity">
    <text evidence="2">Belongs to the glycosyl hydrolase 81 family.</text>
</comment>
<dbReference type="PANTHER" id="PTHR31983:SF0">
    <property type="entry name" value="GLUCAN ENDO-1,3-BETA-D-GLUCOSIDASE 2"/>
    <property type="match status" value="1"/>
</dbReference>
<dbReference type="GO" id="GO:0052861">
    <property type="term" value="F:endo-1,3(4)-beta-glucanase activity"/>
    <property type="evidence" value="ECO:0007669"/>
    <property type="project" value="InterPro"/>
</dbReference>
<evidence type="ECO:0000256" key="9">
    <source>
        <dbReference type="SAM" id="MobiDB-lite"/>
    </source>
</evidence>
<evidence type="ECO:0000259" key="11">
    <source>
        <dbReference type="Pfam" id="PF03639"/>
    </source>
</evidence>
<dbReference type="OMA" id="ACNQINH"/>
<evidence type="ECO:0000256" key="10">
    <source>
        <dbReference type="SAM" id="SignalP"/>
    </source>
</evidence>
<dbReference type="GO" id="GO:0042973">
    <property type="term" value="F:glucan endo-1,3-beta-D-glucosidase activity"/>
    <property type="evidence" value="ECO:0007669"/>
    <property type="project" value="UniProtKB-EC"/>
</dbReference>
<dbReference type="GeneID" id="118403455"/>
<reference evidence="13" key="1">
    <citation type="journal article" date="2020" name="Nat. Ecol. Evol.">
        <title>Deeply conserved synteny resolves early events in vertebrate evolution.</title>
        <authorList>
            <person name="Simakov O."/>
            <person name="Marletaz F."/>
            <person name="Yue J.X."/>
            <person name="O'Connell B."/>
            <person name="Jenkins J."/>
            <person name="Brandt A."/>
            <person name="Calef R."/>
            <person name="Tung C.H."/>
            <person name="Huang T.K."/>
            <person name="Schmutz J."/>
            <person name="Satoh N."/>
            <person name="Yu J.K."/>
            <person name="Putnam N.H."/>
            <person name="Green R.E."/>
            <person name="Rokhsar D.S."/>
        </authorList>
    </citation>
    <scope>NUCLEOTIDE SEQUENCE [LARGE SCALE GENOMIC DNA]</scope>
    <source>
        <strain evidence="13">S238N-H82</strain>
    </source>
</reference>
<feature type="chain" id="PRO_5039932808" description="glucan endo-1,3-beta-D-glucosidase" evidence="10">
    <location>
        <begin position="33"/>
        <end position="1204"/>
    </location>
</feature>
<protein>
    <recommendedName>
        <fullName evidence="3">glucan endo-1,3-beta-D-glucosidase</fullName>
        <ecNumber evidence="3">3.2.1.39</ecNumber>
    </recommendedName>
</protein>
<dbReference type="RefSeq" id="XP_035658067.1">
    <property type="nucleotide sequence ID" value="XM_035802174.1"/>
</dbReference>
<dbReference type="GO" id="GO:0071555">
    <property type="term" value="P:cell wall organization"/>
    <property type="evidence" value="ECO:0007669"/>
    <property type="project" value="UniProtKB-KW"/>
</dbReference>
<evidence type="ECO:0000256" key="6">
    <source>
        <dbReference type="ARBA" id="ARBA00023295"/>
    </source>
</evidence>
<dbReference type="GO" id="GO:0000272">
    <property type="term" value="P:polysaccharide catabolic process"/>
    <property type="evidence" value="ECO:0007669"/>
    <property type="project" value="UniProtKB-KW"/>
</dbReference>
<feature type="domain" description="Glycosyl hydrolase family 81 N-terminal" evidence="11">
    <location>
        <begin position="695"/>
        <end position="813"/>
    </location>
</feature>
<dbReference type="PANTHER" id="PTHR31983">
    <property type="entry name" value="ENDO-1,3(4)-BETA-GLUCANASE 1"/>
    <property type="match status" value="1"/>
</dbReference>
<gene>
    <name evidence="14" type="primary">LOC118403455</name>
</gene>
<feature type="compositionally biased region" description="Low complexity" evidence="9">
    <location>
        <begin position="482"/>
        <end position="519"/>
    </location>
</feature>